<sequence length="165" mass="19334">MTDKKKNIQETAILMLATTVLLLFFCGVFYKDAQQVIKIKANGAKIAATVEDCNSEYVLRSSPDYDNPTTYGETIYHIKINYTYNDKKYEKKFTSDSSYYIYSKMNIIVDKDNPNNWCFPKGDADFTFYVFFWILIGELILHSIILIVEFIKYEKELSNRKEEKS</sequence>
<name>A0ABV1EII2_9FIRM</name>
<keyword evidence="1" id="KW-1133">Transmembrane helix</keyword>
<keyword evidence="1" id="KW-0812">Transmembrane</keyword>
<comment type="caution">
    <text evidence="2">The sequence shown here is derived from an EMBL/GenBank/DDBJ whole genome shotgun (WGS) entry which is preliminary data.</text>
</comment>
<evidence type="ECO:0008006" key="4">
    <source>
        <dbReference type="Google" id="ProtNLM"/>
    </source>
</evidence>
<keyword evidence="3" id="KW-1185">Reference proteome</keyword>
<feature type="transmembrane region" description="Helical" evidence="1">
    <location>
        <begin position="126"/>
        <end position="151"/>
    </location>
</feature>
<feature type="transmembrane region" description="Helical" evidence="1">
    <location>
        <begin position="12"/>
        <end position="30"/>
    </location>
</feature>
<evidence type="ECO:0000313" key="2">
    <source>
        <dbReference type="EMBL" id="MEQ2453747.1"/>
    </source>
</evidence>
<gene>
    <name evidence="2" type="ORF">AAAT04_06755</name>
</gene>
<evidence type="ECO:0000256" key="1">
    <source>
        <dbReference type="SAM" id="Phobius"/>
    </source>
</evidence>
<dbReference type="RefSeq" id="WP_118675202.1">
    <property type="nucleotide sequence ID" value="NZ_JAOQJS010000001.1"/>
</dbReference>
<proteinExistence type="predicted"/>
<evidence type="ECO:0000313" key="3">
    <source>
        <dbReference type="Proteomes" id="UP001482186"/>
    </source>
</evidence>
<organism evidence="2 3">
    <name type="scientific">Coprococcus ammoniilyticus</name>
    <dbReference type="NCBI Taxonomy" id="2981785"/>
    <lineage>
        <taxon>Bacteria</taxon>
        <taxon>Bacillati</taxon>
        <taxon>Bacillota</taxon>
        <taxon>Clostridia</taxon>
        <taxon>Lachnospirales</taxon>
        <taxon>Lachnospiraceae</taxon>
        <taxon>Coprococcus</taxon>
    </lineage>
</organism>
<protein>
    <recommendedName>
        <fullName evidence="4">DUF3592 domain-containing protein</fullName>
    </recommendedName>
</protein>
<dbReference type="Proteomes" id="UP001482186">
    <property type="component" value="Unassembled WGS sequence"/>
</dbReference>
<accession>A0ABV1EII2</accession>
<dbReference type="EMBL" id="JBBNFM010000003">
    <property type="protein sequence ID" value="MEQ2453747.1"/>
    <property type="molecule type" value="Genomic_DNA"/>
</dbReference>
<keyword evidence="1" id="KW-0472">Membrane</keyword>
<reference evidence="2 3" key="1">
    <citation type="submission" date="2024-04" db="EMBL/GenBank/DDBJ databases">
        <title>Human intestinal bacterial collection.</title>
        <authorList>
            <person name="Pauvert C."/>
            <person name="Hitch T.C.A."/>
            <person name="Clavel T."/>
        </authorList>
    </citation>
    <scope>NUCLEOTIDE SEQUENCE [LARGE SCALE GENOMIC DNA]</scope>
    <source>
        <strain evidence="2 3">CLA-AA-H141</strain>
    </source>
</reference>